<evidence type="ECO:0000313" key="2">
    <source>
        <dbReference type="EMBL" id="CCO92778.1"/>
    </source>
</evidence>
<dbReference type="Proteomes" id="UP000013111">
    <property type="component" value="Unassembled WGS sequence"/>
</dbReference>
<comment type="caution">
    <text evidence="2">The sequence shown here is derived from an EMBL/GenBank/DDBJ whole genome shotgun (WGS) entry which is preliminary data.</text>
</comment>
<reference evidence="2 3" key="2">
    <citation type="submission" date="2013-04" db="EMBL/GenBank/DDBJ databases">
        <title>Comparative genomics of 12 strains of Erwinia amylovora identifies a pan-genome with a large conserved core and provides insights into host specificity.</title>
        <authorList>
            <person name="Mann R.A."/>
            <person name="Smits T.H.M."/>
            <person name="Buehlmann A."/>
            <person name="Blom J."/>
            <person name="Goesmann A."/>
            <person name="Frey J.E."/>
            <person name="Plummer K.M."/>
            <person name="Beer S.V."/>
            <person name="Luck J."/>
            <person name="Duffy B."/>
            <person name="Rodoni B."/>
        </authorList>
    </citation>
    <scope>NUCLEOTIDE SEQUENCE [LARGE SCALE GENOMIC DNA]</scope>
    <source>
        <strain evidence="3">CFBP 1232</strain>
    </source>
</reference>
<dbReference type="InterPro" id="IPR009081">
    <property type="entry name" value="PP-bd_ACP"/>
</dbReference>
<protein>
    <recommendedName>
        <fullName evidence="1">Carrier domain-containing protein</fullName>
    </recommendedName>
</protein>
<dbReference type="Gene3D" id="1.10.1200.10">
    <property type="entry name" value="ACP-like"/>
    <property type="match status" value="1"/>
</dbReference>
<organism evidence="2 3">
    <name type="scientific">Erwinia amylovora NBRC 12687 = CFBP 1232</name>
    <dbReference type="NCBI Taxonomy" id="1219359"/>
    <lineage>
        <taxon>Bacteria</taxon>
        <taxon>Pseudomonadati</taxon>
        <taxon>Pseudomonadota</taxon>
        <taxon>Gammaproteobacteria</taxon>
        <taxon>Enterobacterales</taxon>
        <taxon>Erwiniaceae</taxon>
        <taxon>Erwinia</taxon>
    </lineage>
</organism>
<dbReference type="InterPro" id="IPR036736">
    <property type="entry name" value="ACP-like_sf"/>
</dbReference>
<reference evidence="2 3" key="1">
    <citation type="submission" date="2012-11" db="EMBL/GenBank/DDBJ databases">
        <authorList>
            <person name="Linke B."/>
        </authorList>
    </citation>
    <scope>NUCLEOTIDE SEQUENCE [LARGE SCALE GENOMIC DNA]</scope>
    <source>
        <strain evidence="3">CFBP 1232</strain>
    </source>
</reference>
<sequence length="57" mass="6305">MLPHCIRPQYSLITDLGMDSVELVDFLVRLEECGIVIKDSQISAELTVGEIAGMLKN</sequence>
<evidence type="ECO:0000313" key="3">
    <source>
        <dbReference type="Proteomes" id="UP000013111"/>
    </source>
</evidence>
<gene>
    <name evidence="2" type="ORF">BN437_0818</name>
</gene>
<dbReference type="EMBL" id="CAPB01000007">
    <property type="protein sequence ID" value="CCO92778.1"/>
    <property type="molecule type" value="Genomic_DNA"/>
</dbReference>
<evidence type="ECO:0000259" key="1">
    <source>
        <dbReference type="Pfam" id="PF00550"/>
    </source>
</evidence>
<feature type="domain" description="Carrier" evidence="1">
    <location>
        <begin position="14"/>
        <end position="55"/>
    </location>
</feature>
<dbReference type="Pfam" id="PF00550">
    <property type="entry name" value="PP-binding"/>
    <property type="match status" value="1"/>
</dbReference>
<dbReference type="AlphaFoldDB" id="A0A830ZZI8"/>
<accession>A0A830ZZI8</accession>
<dbReference type="SUPFAM" id="SSF47336">
    <property type="entry name" value="ACP-like"/>
    <property type="match status" value="1"/>
</dbReference>
<proteinExistence type="predicted"/>
<name>A0A830ZZI8_ERWAM</name>